<dbReference type="InterPro" id="IPR039812">
    <property type="entry name" value="Vesicle-fus_ATPase"/>
</dbReference>
<keyword evidence="9 15" id="KW-0067">ATP-binding</keyword>
<dbReference type="Pfam" id="PF17862">
    <property type="entry name" value="AAA_lid_3"/>
    <property type="match status" value="1"/>
</dbReference>
<dbReference type="Proteomes" id="UP001458880">
    <property type="component" value="Unassembled WGS sequence"/>
</dbReference>
<dbReference type="GO" id="GO:0005524">
    <property type="term" value="F:ATP binding"/>
    <property type="evidence" value="ECO:0007669"/>
    <property type="project" value="UniProtKB-UniRule"/>
</dbReference>
<comment type="similarity">
    <text evidence="2 15">Belongs to the AAA ATPase family.</text>
</comment>
<evidence type="ECO:0000256" key="3">
    <source>
        <dbReference type="ARBA" id="ARBA00011643"/>
    </source>
</evidence>
<dbReference type="InterPro" id="IPR027417">
    <property type="entry name" value="P-loop_NTPase"/>
</dbReference>
<comment type="subcellular location">
    <subcellularLocation>
        <location evidence="1 15">Cytoplasm</location>
    </subcellularLocation>
</comment>
<dbReference type="InterPro" id="IPR029067">
    <property type="entry name" value="CDC48_domain_2-like_sf"/>
</dbReference>
<accession>A0AAW1HT76</accession>
<name>A0AAW1HT76_POPJA</name>
<evidence type="ECO:0000259" key="16">
    <source>
        <dbReference type="SMART" id="SM00382"/>
    </source>
</evidence>
<feature type="domain" description="AAA+ ATPase" evidence="16">
    <location>
        <begin position="245"/>
        <end position="392"/>
    </location>
</feature>
<dbReference type="InterPro" id="IPR009010">
    <property type="entry name" value="Asp_de-COase-like_dom_sf"/>
</dbReference>
<dbReference type="FunFam" id="3.40.50.300:FF:000187">
    <property type="entry name" value="Vesicular-fusion ATPase SEC18"/>
    <property type="match status" value="1"/>
</dbReference>
<evidence type="ECO:0000256" key="1">
    <source>
        <dbReference type="ARBA" id="ARBA00004496"/>
    </source>
</evidence>
<dbReference type="FunFam" id="1.10.8.60:FF:000026">
    <property type="entry name" value="vesicle-fusing ATPase isoform X1"/>
    <property type="match status" value="1"/>
</dbReference>
<dbReference type="InterPro" id="IPR003593">
    <property type="entry name" value="AAA+_ATPase"/>
</dbReference>
<dbReference type="Gene3D" id="2.40.40.20">
    <property type="match status" value="1"/>
</dbReference>
<dbReference type="FunFam" id="3.40.50.300:FF:000166">
    <property type="entry name" value="vesicle-fusing ATPase isoform X1"/>
    <property type="match status" value="1"/>
</dbReference>
<dbReference type="InterPro" id="IPR003338">
    <property type="entry name" value="CDC4_N-term_subdom"/>
</dbReference>
<dbReference type="Pfam" id="PF00004">
    <property type="entry name" value="AAA"/>
    <property type="match status" value="2"/>
</dbReference>
<dbReference type="PANTHER" id="PTHR23078:SF3">
    <property type="entry name" value="VESICLE-FUSING ATPASE"/>
    <property type="match status" value="1"/>
</dbReference>
<evidence type="ECO:0000259" key="17">
    <source>
        <dbReference type="SMART" id="SM01073"/>
    </source>
</evidence>
<dbReference type="Pfam" id="PF02359">
    <property type="entry name" value="CDC48_N"/>
    <property type="match status" value="1"/>
</dbReference>
<evidence type="ECO:0000256" key="2">
    <source>
        <dbReference type="ARBA" id="ARBA00006914"/>
    </source>
</evidence>
<dbReference type="SMART" id="SM00382">
    <property type="entry name" value="AAA"/>
    <property type="match status" value="2"/>
</dbReference>
<dbReference type="FunFam" id="2.40.40.20:FF:000012">
    <property type="entry name" value="Vesicle-fusing ATPase protein"/>
    <property type="match status" value="1"/>
</dbReference>
<keyword evidence="15" id="KW-0479">Metal-binding</keyword>
<evidence type="ECO:0000256" key="14">
    <source>
        <dbReference type="ARBA" id="ARBA00056429"/>
    </source>
</evidence>
<dbReference type="Pfam" id="PF21964">
    <property type="entry name" value="NSF_ATPase_lid"/>
    <property type="match status" value="1"/>
</dbReference>
<keyword evidence="15" id="KW-0378">Hydrolase</keyword>
<dbReference type="PANTHER" id="PTHR23078">
    <property type="entry name" value="VESICULAR-FUSION PROTEIN NSF"/>
    <property type="match status" value="1"/>
</dbReference>
<dbReference type="GO" id="GO:0016887">
    <property type="term" value="F:ATP hydrolysis activity"/>
    <property type="evidence" value="ECO:0007669"/>
    <property type="project" value="InterPro"/>
</dbReference>
<gene>
    <name evidence="18" type="ORF">QE152_g39761</name>
</gene>
<dbReference type="InterPro" id="IPR054419">
    <property type="entry name" value="NSF_ATPase_lid"/>
</dbReference>
<feature type="domain" description="CDC48 N-terminal subdomain" evidence="17">
    <location>
        <begin position="1"/>
        <end position="82"/>
    </location>
</feature>
<dbReference type="SUPFAM" id="SSF50692">
    <property type="entry name" value="ADC-like"/>
    <property type="match status" value="1"/>
</dbReference>
<organism evidence="18 19">
    <name type="scientific">Popillia japonica</name>
    <name type="common">Japanese beetle</name>
    <dbReference type="NCBI Taxonomy" id="7064"/>
    <lineage>
        <taxon>Eukaryota</taxon>
        <taxon>Metazoa</taxon>
        <taxon>Ecdysozoa</taxon>
        <taxon>Arthropoda</taxon>
        <taxon>Hexapoda</taxon>
        <taxon>Insecta</taxon>
        <taxon>Pterygota</taxon>
        <taxon>Neoptera</taxon>
        <taxon>Endopterygota</taxon>
        <taxon>Coleoptera</taxon>
        <taxon>Polyphaga</taxon>
        <taxon>Scarabaeiformia</taxon>
        <taxon>Scarabaeidae</taxon>
        <taxon>Rutelinae</taxon>
        <taxon>Popillia</taxon>
    </lineage>
</organism>
<dbReference type="Gene3D" id="1.10.8.60">
    <property type="match status" value="2"/>
</dbReference>
<keyword evidence="11 15" id="KW-0931">ER-Golgi transport</keyword>
<dbReference type="Gene3D" id="3.40.50.300">
    <property type="entry name" value="P-loop containing nucleotide triphosphate hydrolases"/>
    <property type="match status" value="2"/>
</dbReference>
<dbReference type="PROSITE" id="PS00674">
    <property type="entry name" value="AAA"/>
    <property type="match status" value="1"/>
</dbReference>
<dbReference type="GO" id="GO:0006891">
    <property type="term" value="P:intra-Golgi vesicle-mediated transport"/>
    <property type="evidence" value="ECO:0007669"/>
    <property type="project" value="TreeGrafter"/>
</dbReference>
<dbReference type="InterPro" id="IPR003960">
    <property type="entry name" value="ATPase_AAA_CS"/>
</dbReference>
<dbReference type="SUPFAM" id="SSF52540">
    <property type="entry name" value="P-loop containing nucleoside triphosphate hydrolases"/>
    <property type="match status" value="2"/>
</dbReference>
<dbReference type="Gene3D" id="3.10.330.10">
    <property type="match status" value="1"/>
</dbReference>
<sequence>MFKATKCPTDELSLSNCAIVNDSDFPQDVKFIDIHTGGNQHYIFSIKSHIDVPKKHVGFSLPQRKWAVLSLNQEIDVKPTKVEEYLTTIVVEADYMQKKTVSQEQYDTDEMSKEFLGKFPRQVFTVSQQLAFFFKNRLFSLVVKDLEAADLSAIQQGRNAKPHKTKVGQLLPETIVIFEKAENSSLVLTGKYKGKLQRQSIINPDWDFQKMGIGGLTNEFNAIFRRAFASRVFPPEIIEQLGCKHVKGILLYGPPGTGKTLMARQIGKMLNAREPKIVNGPQILDKYVGESEANVRRLFADAEEEEKKAGPNSGLHIIIFDEIDAICKSRGSVAGNAGVHDTVVNQLLSKIDGVEQLNNILVIGMTNRRDMIDEALMRPGRLEVQVEISLPNEEGRIQILNIHTAKMRSYNKISPDVDSKELAVLTKNFSGAELEGLIRAAQSTAMNRLIKASSKVEVDPEALEKLLVTRADFLHALENDIKPVSRADFLHALENDIKPAFGTSQEILSRFLARGIINWGNPVKNILEDGMLYIQQAKAEDTAGIVSVLLEGPPNSGKTALAAQLAKNSDFPFIKACTPEEMVGFTETAKCLHIRKIFDDAYRSTLSCIVVDNIERLLDYGPIGPRYSNLTLQALLVLLKKEPPAGKKLLVLCTSSRRQVLEDMEMLSAFTGILHVPNISNAEFLLAILDYLEIFTGDELKHIAKNVQGRRLFIGIKKLLALIDMVKQSREGHRVVKFLTKLEEEGGLEDVGNCYPGCFK</sequence>
<comment type="function">
    <text evidence="14 15">Required for vesicle-mediated transport. Catalyzes the fusion of transport vesicles within the Golgi cisternae. Is also required for transport from the endoplasmic reticulum to the Golgi stack. Seems to function as a fusion protein required for the delivery of cargo proteins to all compartments of the Golgi stack independent of vesicle origin.</text>
</comment>
<keyword evidence="8 15" id="KW-0547">Nucleotide-binding</keyword>
<dbReference type="GO" id="GO:0035494">
    <property type="term" value="P:SNARE complex disassembly"/>
    <property type="evidence" value="ECO:0007669"/>
    <property type="project" value="InterPro"/>
</dbReference>
<keyword evidence="5 15" id="KW-0813">Transport</keyword>
<evidence type="ECO:0000313" key="19">
    <source>
        <dbReference type="Proteomes" id="UP001458880"/>
    </source>
</evidence>
<protein>
    <recommendedName>
        <fullName evidence="4 15">Vesicle-fusing ATPase</fullName>
        <ecNumber evidence="4 15">3.6.4.6</ecNumber>
    </recommendedName>
</protein>
<evidence type="ECO:0000256" key="8">
    <source>
        <dbReference type="ARBA" id="ARBA00022741"/>
    </source>
</evidence>
<dbReference type="CDD" id="cd19504">
    <property type="entry name" value="RecA-like_NSF-SEC18_r1-like"/>
    <property type="match status" value="1"/>
</dbReference>
<dbReference type="EC" id="3.6.4.6" evidence="4 15"/>
<evidence type="ECO:0000313" key="18">
    <source>
        <dbReference type="EMBL" id="KAK9679733.1"/>
    </source>
</evidence>
<dbReference type="SMART" id="SM01073">
    <property type="entry name" value="CDC48_N"/>
    <property type="match status" value="1"/>
</dbReference>
<evidence type="ECO:0000256" key="6">
    <source>
        <dbReference type="ARBA" id="ARBA00022490"/>
    </source>
</evidence>
<evidence type="ECO:0000256" key="10">
    <source>
        <dbReference type="ARBA" id="ARBA00022842"/>
    </source>
</evidence>
<feature type="domain" description="AAA+ ATPase" evidence="16">
    <location>
        <begin position="544"/>
        <end position="680"/>
    </location>
</feature>
<keyword evidence="6 15" id="KW-0963">Cytoplasm</keyword>
<dbReference type="GO" id="GO:0005795">
    <property type="term" value="C:Golgi stack"/>
    <property type="evidence" value="ECO:0007669"/>
    <property type="project" value="TreeGrafter"/>
</dbReference>
<evidence type="ECO:0000256" key="13">
    <source>
        <dbReference type="ARBA" id="ARBA00048883"/>
    </source>
</evidence>
<dbReference type="GO" id="GO:0043001">
    <property type="term" value="P:Golgi to plasma membrane protein transport"/>
    <property type="evidence" value="ECO:0007669"/>
    <property type="project" value="TreeGrafter"/>
</dbReference>
<keyword evidence="10 15" id="KW-0460">Magnesium</keyword>
<keyword evidence="12 15" id="KW-0653">Protein transport</keyword>
<evidence type="ECO:0000256" key="12">
    <source>
        <dbReference type="ARBA" id="ARBA00022927"/>
    </source>
</evidence>
<evidence type="ECO:0000256" key="11">
    <source>
        <dbReference type="ARBA" id="ARBA00022892"/>
    </source>
</evidence>
<evidence type="ECO:0000256" key="4">
    <source>
        <dbReference type="ARBA" id="ARBA00012674"/>
    </source>
</evidence>
<evidence type="ECO:0000256" key="9">
    <source>
        <dbReference type="ARBA" id="ARBA00022840"/>
    </source>
</evidence>
<evidence type="ECO:0000256" key="15">
    <source>
        <dbReference type="RuleBase" id="RU367045"/>
    </source>
</evidence>
<dbReference type="SUPFAM" id="SSF54585">
    <property type="entry name" value="Cdc48 domain 2-like"/>
    <property type="match status" value="1"/>
</dbReference>
<dbReference type="EMBL" id="JASPKY010000986">
    <property type="protein sequence ID" value="KAK9679733.1"/>
    <property type="molecule type" value="Genomic_DNA"/>
</dbReference>
<comment type="cofactor">
    <cofactor evidence="15">
        <name>Mg(2+)</name>
        <dbReference type="ChEBI" id="CHEBI:18420"/>
    </cofactor>
    <text evidence="15">Binds 1 Mg(2+) ion per subunit.</text>
</comment>
<dbReference type="InterPro" id="IPR041569">
    <property type="entry name" value="AAA_lid_3"/>
</dbReference>
<evidence type="ECO:0000256" key="7">
    <source>
        <dbReference type="ARBA" id="ARBA00022737"/>
    </source>
</evidence>
<comment type="caution">
    <text evidence="18">The sequence shown here is derived from an EMBL/GenBank/DDBJ whole genome shotgun (WGS) entry which is preliminary data.</text>
</comment>
<evidence type="ECO:0000256" key="5">
    <source>
        <dbReference type="ARBA" id="ARBA00022448"/>
    </source>
</evidence>
<dbReference type="InterPro" id="IPR003959">
    <property type="entry name" value="ATPase_AAA_core"/>
</dbReference>
<keyword evidence="19" id="KW-1185">Reference proteome</keyword>
<dbReference type="AlphaFoldDB" id="A0AAW1HT76"/>
<dbReference type="GO" id="GO:0046872">
    <property type="term" value="F:metal ion binding"/>
    <property type="evidence" value="ECO:0007669"/>
    <property type="project" value="UniProtKB-UniRule"/>
</dbReference>
<comment type="subunit">
    <text evidence="3">Homohexamer.</text>
</comment>
<keyword evidence="7" id="KW-0677">Repeat</keyword>
<proteinExistence type="inferred from homology"/>
<reference evidence="18 19" key="1">
    <citation type="journal article" date="2024" name="BMC Genomics">
        <title>De novo assembly and annotation of Popillia japonica's genome with initial clues to its potential as an invasive pest.</title>
        <authorList>
            <person name="Cucini C."/>
            <person name="Boschi S."/>
            <person name="Funari R."/>
            <person name="Cardaioli E."/>
            <person name="Iannotti N."/>
            <person name="Marturano G."/>
            <person name="Paoli F."/>
            <person name="Bruttini M."/>
            <person name="Carapelli A."/>
            <person name="Frati F."/>
            <person name="Nardi F."/>
        </authorList>
    </citation>
    <scope>NUCLEOTIDE SEQUENCE [LARGE SCALE GENOMIC DNA]</scope>
    <source>
        <strain evidence="18">DMR45628</strain>
    </source>
</reference>
<comment type="catalytic activity">
    <reaction evidence="13 15">
        <text>ATP + H2O = ADP + phosphate + H(+)</text>
        <dbReference type="Rhea" id="RHEA:13065"/>
        <dbReference type="ChEBI" id="CHEBI:15377"/>
        <dbReference type="ChEBI" id="CHEBI:15378"/>
        <dbReference type="ChEBI" id="CHEBI:30616"/>
        <dbReference type="ChEBI" id="CHEBI:43474"/>
        <dbReference type="ChEBI" id="CHEBI:456216"/>
        <dbReference type="EC" id="3.6.4.6"/>
    </reaction>
</comment>